<protein>
    <submittedName>
        <fullName evidence="4">ATP-dependent zinc metalloprotease FtsH</fullName>
    </submittedName>
</protein>
<dbReference type="SUPFAM" id="SSF53474">
    <property type="entry name" value="alpha/beta-Hydrolases"/>
    <property type="match status" value="1"/>
</dbReference>
<evidence type="ECO:0000313" key="2">
    <source>
        <dbReference type="EMBL" id="CAI3995685.1"/>
    </source>
</evidence>
<organism evidence="2">
    <name type="scientific">Cladocopium goreaui</name>
    <dbReference type="NCBI Taxonomy" id="2562237"/>
    <lineage>
        <taxon>Eukaryota</taxon>
        <taxon>Sar</taxon>
        <taxon>Alveolata</taxon>
        <taxon>Dinophyceae</taxon>
        <taxon>Suessiales</taxon>
        <taxon>Symbiodiniaceae</taxon>
        <taxon>Cladocopium</taxon>
    </lineage>
</organism>
<reference evidence="2" key="1">
    <citation type="submission" date="2022-10" db="EMBL/GenBank/DDBJ databases">
        <authorList>
            <person name="Chen Y."/>
            <person name="Dougan E. K."/>
            <person name="Chan C."/>
            <person name="Rhodes N."/>
            <person name="Thang M."/>
        </authorList>
    </citation>
    <scope>NUCLEOTIDE SEQUENCE</scope>
</reference>
<dbReference type="EMBL" id="CAMXCT030002108">
    <property type="protein sequence ID" value="CAL4782997.1"/>
    <property type="molecule type" value="Genomic_DNA"/>
</dbReference>
<dbReference type="Gene3D" id="3.40.50.1820">
    <property type="entry name" value="alpha/beta hydrolase"/>
    <property type="match status" value="1"/>
</dbReference>
<dbReference type="Pfam" id="PF01738">
    <property type="entry name" value="DLH"/>
    <property type="match status" value="1"/>
</dbReference>
<dbReference type="OrthoDB" id="2152248at2759"/>
<comment type="caution">
    <text evidence="2">The sequence shown here is derived from an EMBL/GenBank/DDBJ whole genome shotgun (WGS) entry which is preliminary data.</text>
</comment>
<evidence type="ECO:0000259" key="1">
    <source>
        <dbReference type="Pfam" id="PF01738"/>
    </source>
</evidence>
<keyword evidence="4" id="KW-0378">Hydrolase</keyword>
<gene>
    <name evidence="2" type="ORF">C1SCF055_LOCUS22216</name>
</gene>
<dbReference type="EMBL" id="CAMXCT010002108">
    <property type="protein sequence ID" value="CAI3995685.1"/>
    <property type="molecule type" value="Genomic_DNA"/>
</dbReference>
<evidence type="ECO:0000313" key="4">
    <source>
        <dbReference type="EMBL" id="CAL4782997.1"/>
    </source>
</evidence>
<dbReference type="InterPro" id="IPR029058">
    <property type="entry name" value="AB_hydrolase_fold"/>
</dbReference>
<dbReference type="GO" id="GO:0008237">
    <property type="term" value="F:metallopeptidase activity"/>
    <property type="evidence" value="ECO:0007669"/>
    <property type="project" value="UniProtKB-KW"/>
</dbReference>
<reference evidence="3" key="2">
    <citation type="submission" date="2024-04" db="EMBL/GenBank/DDBJ databases">
        <authorList>
            <person name="Chen Y."/>
            <person name="Shah S."/>
            <person name="Dougan E. K."/>
            <person name="Thang M."/>
            <person name="Chan C."/>
        </authorList>
    </citation>
    <scope>NUCLEOTIDE SEQUENCE [LARGE SCALE GENOMIC DNA]</scope>
</reference>
<sequence length="369" mass="40911">MDGLEQRRQALRAALRKEPITSPDVRIVEARVAGGLFRAGDAVLWEKLRLCHDGGAFNLLVARPTECTRTAAILVMHPTGKSKEFMAEAMERWARKGFLAIAFDAPWHGERATPLAGLKDLTLSALGPSQVKEISSSESSRLKIYFDALIRGWHDGSERFVMDIARDALWVVDYLSMRPDVLQDYIAATGVSLGGMACWLLAAADPRIFAAAPAIGVQSFHHALVNDLWQARVDSVRPTFEEAAKEMGKARIDQEVVKAVWARIAPGLAEVDPSIKDAFDAPLTLPCIAPRHLLVLNGEKDPRCPLEGLQQSLAATKEAYERLDGQERLRVYIQEGVGHMMTKQMWEKIDDFFTATLSSNGKRKRQAQL</sequence>
<dbReference type="PANTHER" id="PTHR47381:SF3">
    <property type="entry name" value="ALPHA_BETA-HYDROLASES SUPERFAMILY PROTEIN"/>
    <property type="match status" value="1"/>
</dbReference>
<feature type="domain" description="Dienelactone hydrolase" evidence="1">
    <location>
        <begin position="60"/>
        <end position="218"/>
    </location>
</feature>
<keyword evidence="4" id="KW-0645">Protease</keyword>
<dbReference type="PANTHER" id="PTHR47381">
    <property type="entry name" value="ALPHA/BETA-HYDROLASES SUPERFAMILY PROTEIN"/>
    <property type="match status" value="1"/>
</dbReference>
<dbReference type="Proteomes" id="UP001152797">
    <property type="component" value="Unassembled WGS sequence"/>
</dbReference>
<name>A0A9P1CQ71_9DINO</name>
<evidence type="ECO:0000313" key="5">
    <source>
        <dbReference type="Proteomes" id="UP001152797"/>
    </source>
</evidence>
<accession>A0A9P1CQ71</accession>
<dbReference type="AlphaFoldDB" id="A0A9P1CQ71"/>
<keyword evidence="5" id="KW-1185">Reference proteome</keyword>
<dbReference type="EMBL" id="CAMXCT020002108">
    <property type="protein sequence ID" value="CAL1149060.1"/>
    <property type="molecule type" value="Genomic_DNA"/>
</dbReference>
<proteinExistence type="predicted"/>
<keyword evidence="4" id="KW-0482">Metalloprotease</keyword>
<evidence type="ECO:0000313" key="3">
    <source>
        <dbReference type="EMBL" id="CAL1149060.1"/>
    </source>
</evidence>
<dbReference type="InterPro" id="IPR002925">
    <property type="entry name" value="Dienelactn_hydro"/>
</dbReference>